<feature type="transmembrane region" description="Helical" evidence="2">
    <location>
        <begin position="155"/>
        <end position="176"/>
    </location>
</feature>
<gene>
    <name evidence="3" type="ORF">NCTC11820_01428</name>
</gene>
<proteinExistence type="predicted"/>
<dbReference type="RefSeq" id="WP_236589671.1">
    <property type="nucleotide sequence ID" value="NZ_CP068112.1"/>
</dbReference>
<feature type="transmembrane region" description="Helical" evidence="2">
    <location>
        <begin position="85"/>
        <end position="108"/>
    </location>
</feature>
<evidence type="ECO:0000313" key="4">
    <source>
        <dbReference type="Proteomes" id="UP000250245"/>
    </source>
</evidence>
<reference evidence="3 4" key="1">
    <citation type="submission" date="2018-06" db="EMBL/GenBank/DDBJ databases">
        <authorList>
            <consortium name="Pathogen Informatics"/>
            <person name="Doyle S."/>
        </authorList>
    </citation>
    <scope>NUCLEOTIDE SEQUENCE [LARGE SCALE GENOMIC DNA]</scope>
    <source>
        <strain evidence="3 4">NCTC11820</strain>
    </source>
</reference>
<dbReference type="GeneID" id="55565294"/>
<name>A0A2X2YMH2_9ACTO</name>
<feature type="transmembrane region" description="Helical" evidence="2">
    <location>
        <begin position="129"/>
        <end position="149"/>
    </location>
</feature>
<feature type="region of interest" description="Disordered" evidence="1">
    <location>
        <begin position="192"/>
        <end position="256"/>
    </location>
</feature>
<evidence type="ECO:0000256" key="1">
    <source>
        <dbReference type="SAM" id="MobiDB-lite"/>
    </source>
</evidence>
<organism evidence="3 4">
    <name type="scientific">Mobiluncus curtisii</name>
    <dbReference type="NCBI Taxonomy" id="2051"/>
    <lineage>
        <taxon>Bacteria</taxon>
        <taxon>Bacillati</taxon>
        <taxon>Actinomycetota</taxon>
        <taxon>Actinomycetes</taxon>
        <taxon>Actinomycetales</taxon>
        <taxon>Actinomycetaceae</taxon>
        <taxon>Mobiluncus</taxon>
    </lineage>
</organism>
<sequence length="256" mass="26800">MSENQPTVPVSSAAAKDSAVPGSLWLRLTGLVVMLLSAVLAVISIFHGASRIAVLGWGGFQLPSPQAWLGSAADPVKISLFAVEVWGGVLAVWVTYLSLFVALTVWGLPRLGDPKERTSLQNLIGEAMGVLFALLATVVGFVTTISVSSEEIKSLGVSMSVLVIPVFIGGIGMLYTTLRSFIGAYRVLNAENPTPSPAPATKKPSPRPSATRRGKTEKSQPAKRGKTPSNTAKVIRVQATGRNVPRKSGSAKGGAK</sequence>
<evidence type="ECO:0000313" key="3">
    <source>
        <dbReference type="EMBL" id="SQB65284.1"/>
    </source>
</evidence>
<keyword evidence="2" id="KW-0472">Membrane</keyword>
<protein>
    <submittedName>
        <fullName evidence="3">Uncharacterized protein</fullName>
    </submittedName>
</protein>
<dbReference type="AlphaFoldDB" id="A0A2X2YMH2"/>
<feature type="transmembrane region" description="Helical" evidence="2">
    <location>
        <begin position="24"/>
        <end position="46"/>
    </location>
</feature>
<accession>A0A2X2YMH2</accession>
<keyword evidence="2" id="KW-1133">Transmembrane helix</keyword>
<dbReference type="EMBL" id="UASJ01000001">
    <property type="protein sequence ID" value="SQB65284.1"/>
    <property type="molecule type" value="Genomic_DNA"/>
</dbReference>
<evidence type="ECO:0000256" key="2">
    <source>
        <dbReference type="SAM" id="Phobius"/>
    </source>
</evidence>
<keyword evidence="2" id="KW-0812">Transmembrane</keyword>
<dbReference type="Proteomes" id="UP000250245">
    <property type="component" value="Unassembled WGS sequence"/>
</dbReference>